<reference evidence="1" key="1">
    <citation type="journal article" date="2019" name="Sci. Rep.">
        <title>Draft genome of Tanacetum cinerariifolium, the natural source of mosquito coil.</title>
        <authorList>
            <person name="Yamashiro T."/>
            <person name="Shiraishi A."/>
            <person name="Satake H."/>
            <person name="Nakayama K."/>
        </authorList>
    </citation>
    <scope>NUCLEOTIDE SEQUENCE</scope>
</reference>
<evidence type="ECO:0000313" key="1">
    <source>
        <dbReference type="EMBL" id="GEU77682.1"/>
    </source>
</evidence>
<name>A0A6L2MXY6_TANCI</name>
<dbReference type="AlphaFoldDB" id="A0A6L2MXY6"/>
<gene>
    <name evidence="1" type="ORF">Tci_049660</name>
</gene>
<sequence>MARPVAGNEIARRVVDDLIEFSGETTMNGNQIAQSNALIAEIESFDNLGKVFNTLMWLMDDVRVKDAKLMGLNDLIAQAKEEIEMKEAQSKMADG</sequence>
<organism evidence="1">
    <name type="scientific">Tanacetum cinerariifolium</name>
    <name type="common">Dalmatian daisy</name>
    <name type="synonym">Chrysanthemum cinerariifolium</name>
    <dbReference type="NCBI Taxonomy" id="118510"/>
    <lineage>
        <taxon>Eukaryota</taxon>
        <taxon>Viridiplantae</taxon>
        <taxon>Streptophyta</taxon>
        <taxon>Embryophyta</taxon>
        <taxon>Tracheophyta</taxon>
        <taxon>Spermatophyta</taxon>
        <taxon>Magnoliopsida</taxon>
        <taxon>eudicotyledons</taxon>
        <taxon>Gunneridae</taxon>
        <taxon>Pentapetalae</taxon>
        <taxon>asterids</taxon>
        <taxon>campanulids</taxon>
        <taxon>Asterales</taxon>
        <taxon>Asteraceae</taxon>
        <taxon>Asteroideae</taxon>
        <taxon>Anthemideae</taxon>
        <taxon>Anthemidinae</taxon>
        <taxon>Tanacetum</taxon>
    </lineage>
</organism>
<dbReference type="EMBL" id="BKCJ010007524">
    <property type="protein sequence ID" value="GEU77682.1"/>
    <property type="molecule type" value="Genomic_DNA"/>
</dbReference>
<accession>A0A6L2MXY6</accession>
<protein>
    <submittedName>
        <fullName evidence="1">Uncharacterized protein</fullName>
    </submittedName>
</protein>
<proteinExistence type="predicted"/>
<comment type="caution">
    <text evidence="1">The sequence shown here is derived from an EMBL/GenBank/DDBJ whole genome shotgun (WGS) entry which is preliminary data.</text>
</comment>